<evidence type="ECO:0000313" key="2">
    <source>
        <dbReference type="Proteomes" id="UP000265520"/>
    </source>
</evidence>
<dbReference type="AlphaFoldDB" id="A0A392SNX7"/>
<proteinExistence type="predicted"/>
<keyword evidence="2" id="KW-1185">Reference proteome</keyword>
<protein>
    <submittedName>
        <fullName evidence="1">Uncharacterized protein</fullName>
    </submittedName>
</protein>
<name>A0A392SNX7_9FABA</name>
<dbReference type="Proteomes" id="UP000265520">
    <property type="component" value="Unassembled WGS sequence"/>
</dbReference>
<accession>A0A392SNX7</accession>
<organism evidence="1 2">
    <name type="scientific">Trifolium medium</name>
    <dbReference type="NCBI Taxonomy" id="97028"/>
    <lineage>
        <taxon>Eukaryota</taxon>
        <taxon>Viridiplantae</taxon>
        <taxon>Streptophyta</taxon>
        <taxon>Embryophyta</taxon>
        <taxon>Tracheophyta</taxon>
        <taxon>Spermatophyta</taxon>
        <taxon>Magnoliopsida</taxon>
        <taxon>eudicotyledons</taxon>
        <taxon>Gunneridae</taxon>
        <taxon>Pentapetalae</taxon>
        <taxon>rosids</taxon>
        <taxon>fabids</taxon>
        <taxon>Fabales</taxon>
        <taxon>Fabaceae</taxon>
        <taxon>Papilionoideae</taxon>
        <taxon>50 kb inversion clade</taxon>
        <taxon>NPAAA clade</taxon>
        <taxon>Hologalegina</taxon>
        <taxon>IRL clade</taxon>
        <taxon>Trifolieae</taxon>
        <taxon>Trifolium</taxon>
    </lineage>
</organism>
<comment type="caution">
    <text evidence="1">The sequence shown here is derived from an EMBL/GenBank/DDBJ whole genome shotgun (WGS) entry which is preliminary data.</text>
</comment>
<evidence type="ECO:0000313" key="1">
    <source>
        <dbReference type="EMBL" id="MCI49630.1"/>
    </source>
</evidence>
<sequence>MAVVSMAGLAAEGLTYDKVVGQSADLFTLQV</sequence>
<reference evidence="1 2" key="1">
    <citation type="journal article" date="2018" name="Front. Plant Sci.">
        <title>Red Clover (Trifolium pratense) and Zigzag Clover (T. medium) - A Picture of Genomic Similarities and Differences.</title>
        <authorList>
            <person name="Dluhosova J."/>
            <person name="Istvanek J."/>
            <person name="Nedelnik J."/>
            <person name="Repkova J."/>
        </authorList>
    </citation>
    <scope>NUCLEOTIDE SEQUENCE [LARGE SCALE GENOMIC DNA]</scope>
    <source>
        <strain evidence="2">cv. 10/8</strain>
        <tissue evidence="1">Leaf</tissue>
    </source>
</reference>
<dbReference type="EMBL" id="LXQA010404028">
    <property type="protein sequence ID" value="MCI49630.1"/>
    <property type="molecule type" value="Genomic_DNA"/>
</dbReference>